<organism evidence="2 3">
    <name type="scientific">Tulasnella calospora MUT 4182</name>
    <dbReference type="NCBI Taxonomy" id="1051891"/>
    <lineage>
        <taxon>Eukaryota</taxon>
        <taxon>Fungi</taxon>
        <taxon>Dikarya</taxon>
        <taxon>Basidiomycota</taxon>
        <taxon>Agaricomycotina</taxon>
        <taxon>Agaricomycetes</taxon>
        <taxon>Cantharellales</taxon>
        <taxon>Tulasnellaceae</taxon>
        <taxon>Tulasnella</taxon>
    </lineage>
</organism>
<feature type="region of interest" description="Disordered" evidence="1">
    <location>
        <begin position="1"/>
        <end position="54"/>
    </location>
</feature>
<dbReference type="Gene3D" id="1.10.472.10">
    <property type="entry name" value="Cyclin-like"/>
    <property type="match status" value="1"/>
</dbReference>
<dbReference type="PANTHER" id="PTHR15615:SF36">
    <property type="entry name" value="PHO85 CYCLIN-5"/>
    <property type="match status" value="1"/>
</dbReference>
<dbReference type="GO" id="GO:0000307">
    <property type="term" value="C:cyclin-dependent protein kinase holoenzyme complex"/>
    <property type="evidence" value="ECO:0007669"/>
    <property type="project" value="TreeGrafter"/>
</dbReference>
<dbReference type="Proteomes" id="UP000054248">
    <property type="component" value="Unassembled WGS sequence"/>
</dbReference>
<dbReference type="CDD" id="cd20557">
    <property type="entry name" value="CYCLIN_ScPCL1-like"/>
    <property type="match status" value="1"/>
</dbReference>
<dbReference type="STRING" id="1051891.A0A0C3QWU7"/>
<dbReference type="InterPro" id="IPR013922">
    <property type="entry name" value="Cyclin_PHO80-like"/>
</dbReference>
<protein>
    <submittedName>
        <fullName evidence="2">Uncharacterized protein</fullName>
    </submittedName>
</protein>
<dbReference type="HOGENOM" id="CLU_311731_0_0_1"/>
<feature type="region of interest" description="Disordered" evidence="1">
    <location>
        <begin position="864"/>
        <end position="887"/>
    </location>
</feature>
<feature type="region of interest" description="Disordered" evidence="1">
    <location>
        <begin position="460"/>
        <end position="505"/>
    </location>
</feature>
<reference evidence="2 3" key="1">
    <citation type="submission" date="2014-04" db="EMBL/GenBank/DDBJ databases">
        <authorList>
            <consortium name="DOE Joint Genome Institute"/>
            <person name="Kuo A."/>
            <person name="Girlanda M."/>
            <person name="Perotto S."/>
            <person name="Kohler A."/>
            <person name="Nagy L.G."/>
            <person name="Floudas D."/>
            <person name="Copeland A."/>
            <person name="Barry K.W."/>
            <person name="Cichocki N."/>
            <person name="Veneault-Fourrey C."/>
            <person name="LaButti K."/>
            <person name="Lindquist E.A."/>
            <person name="Lipzen A."/>
            <person name="Lundell T."/>
            <person name="Morin E."/>
            <person name="Murat C."/>
            <person name="Sun H."/>
            <person name="Tunlid A."/>
            <person name="Henrissat B."/>
            <person name="Grigoriev I.V."/>
            <person name="Hibbett D.S."/>
            <person name="Martin F."/>
            <person name="Nordberg H.P."/>
            <person name="Cantor M.N."/>
            <person name="Hua S.X."/>
        </authorList>
    </citation>
    <scope>NUCLEOTIDE SEQUENCE [LARGE SCALE GENOMIC DNA]</scope>
    <source>
        <strain evidence="2 3">MUT 4182</strain>
    </source>
</reference>
<reference evidence="3" key="2">
    <citation type="submission" date="2015-01" db="EMBL/GenBank/DDBJ databases">
        <title>Evolutionary Origins and Diversification of the Mycorrhizal Mutualists.</title>
        <authorList>
            <consortium name="DOE Joint Genome Institute"/>
            <consortium name="Mycorrhizal Genomics Consortium"/>
            <person name="Kohler A."/>
            <person name="Kuo A."/>
            <person name="Nagy L.G."/>
            <person name="Floudas D."/>
            <person name="Copeland A."/>
            <person name="Barry K.W."/>
            <person name="Cichocki N."/>
            <person name="Veneault-Fourrey C."/>
            <person name="LaButti K."/>
            <person name="Lindquist E.A."/>
            <person name="Lipzen A."/>
            <person name="Lundell T."/>
            <person name="Morin E."/>
            <person name="Murat C."/>
            <person name="Riley R."/>
            <person name="Ohm R."/>
            <person name="Sun H."/>
            <person name="Tunlid A."/>
            <person name="Henrissat B."/>
            <person name="Grigoriev I.V."/>
            <person name="Hibbett D.S."/>
            <person name="Martin F."/>
        </authorList>
    </citation>
    <scope>NUCLEOTIDE SEQUENCE [LARGE SCALE GENOMIC DNA]</scope>
    <source>
        <strain evidence="3">MUT 4182</strain>
    </source>
</reference>
<dbReference type="OrthoDB" id="286814at2759"/>
<evidence type="ECO:0000313" key="2">
    <source>
        <dbReference type="EMBL" id="KIO33409.1"/>
    </source>
</evidence>
<name>A0A0C3QWU7_9AGAM</name>
<evidence type="ECO:0000313" key="3">
    <source>
        <dbReference type="Proteomes" id="UP000054248"/>
    </source>
</evidence>
<sequence length="942" mass="101000">MDGAFGGGQPSLPRSTYFPLTPSPTSPFRAHRHPSANTKPPRPKPYHRPTGQASDLKLQHPNLTQCGTIVGTASPFSPITPTSLSSASSSTVTTPSTLSYHGCSAVNTNTLSIPVFASTAERAQARSNSSPVVFTADYLEARLASFGGNIGGPPPQPQAQQQQPKAQCVSTGLGYQDQPDILSLIKDFPYASAYVDVSSVPQAQAPSRSQDSGVMAQAAPAVHTRDEEIRKQRYAVDLIETAIKTLHKIWPETQEPEREAAPGPVTSEGKLRASFVTQFPNTAVHTTAQDKAAARLRRRPSVQQFTPESSPDSGKKKRKRGEASTGSEGVRDGGDEKVCKRSCVGETKIAYPTCPRVLTPPVEHKPEPVKAAPPQSHHISLKIFVRELLRRSKTSCNTLEVALCYLDGVEETVKKLRDCLKLGIAFGTVAMAERGPYDEGMKDEGRIITAVEWMRQEAMKQEDDGMDVRGDWPHHQHGQEWAPLSPPGSDASSDKASKATTPAAPTQVLATHPLLDARRTFLASLVLATKFIQDKAYSNKAWAKLSGLAGKEVGRCERALGGALQWRLWVGKECGATSSIRGRSPLGNEEVESLCSGDSETVVHGENDPIAKALMEEAMKKQKSTTKWGSDTELSTPTAVAPAEFVARLALTSSRATGSGRARTWHAPEKVEEEIGALEAFVGPTLQSSLRSSANSAASSCSTLLDQPSTFNLTSAAPISHASQTTFVDSQYANAFGMPFSHSPLSLEGEQLLNALLKGGEDCEAPATVKMNVDDSASGKKTPTMSMATSFANNEPLPLAGFLDSWQPQSTFPFTFTALPPSKLQPLHQLPRLSIPKQQVQQRSQSLGSLLPLPRLLHPQTAALRASGGSGSSTSPHSSSTFSSPEVLTPVHSRAGTLVDVGEYYQDWMGRGKEFQQCVDQLYCGNNGNQFGVGIQAPALQS</sequence>
<dbReference type="AlphaFoldDB" id="A0A0C3QWU7"/>
<feature type="compositionally biased region" description="Polar residues" evidence="1">
    <location>
        <begin position="277"/>
        <end position="289"/>
    </location>
</feature>
<accession>A0A0C3QWU7</accession>
<feature type="compositionally biased region" description="Low complexity" evidence="1">
    <location>
        <begin position="872"/>
        <end position="885"/>
    </location>
</feature>
<feature type="compositionally biased region" description="Basic and acidic residues" evidence="1">
    <location>
        <begin position="460"/>
        <end position="478"/>
    </location>
</feature>
<dbReference type="GO" id="GO:0016538">
    <property type="term" value="F:cyclin-dependent protein serine/threonine kinase regulator activity"/>
    <property type="evidence" value="ECO:0007669"/>
    <property type="project" value="TreeGrafter"/>
</dbReference>
<dbReference type="GO" id="GO:0005634">
    <property type="term" value="C:nucleus"/>
    <property type="evidence" value="ECO:0007669"/>
    <property type="project" value="TreeGrafter"/>
</dbReference>
<feature type="compositionally biased region" description="Polar residues" evidence="1">
    <location>
        <begin position="301"/>
        <end position="312"/>
    </location>
</feature>
<keyword evidence="3" id="KW-1185">Reference proteome</keyword>
<dbReference type="EMBL" id="KN822948">
    <property type="protein sequence ID" value="KIO33409.1"/>
    <property type="molecule type" value="Genomic_DNA"/>
</dbReference>
<evidence type="ECO:0000256" key="1">
    <source>
        <dbReference type="SAM" id="MobiDB-lite"/>
    </source>
</evidence>
<dbReference type="GO" id="GO:0019901">
    <property type="term" value="F:protein kinase binding"/>
    <property type="evidence" value="ECO:0007669"/>
    <property type="project" value="InterPro"/>
</dbReference>
<feature type="region of interest" description="Disordered" evidence="1">
    <location>
        <begin position="277"/>
        <end position="336"/>
    </location>
</feature>
<proteinExistence type="predicted"/>
<dbReference type="PANTHER" id="PTHR15615">
    <property type="match status" value="1"/>
</dbReference>
<gene>
    <name evidence="2" type="ORF">M407DRAFT_3963</name>
</gene>